<evidence type="ECO:0000256" key="7">
    <source>
        <dbReference type="SAM" id="Phobius"/>
    </source>
</evidence>
<dbReference type="Pfam" id="PF02687">
    <property type="entry name" value="FtsX"/>
    <property type="match status" value="1"/>
</dbReference>
<dbReference type="RefSeq" id="WP_132277651.1">
    <property type="nucleotide sequence ID" value="NZ_JAOBST010000002.1"/>
</dbReference>
<evidence type="ECO:0000256" key="5">
    <source>
        <dbReference type="ARBA" id="ARBA00023136"/>
    </source>
</evidence>
<evidence type="ECO:0000256" key="1">
    <source>
        <dbReference type="ARBA" id="ARBA00004651"/>
    </source>
</evidence>
<keyword evidence="11" id="KW-1185">Reference proteome</keyword>
<sequence length="307" mass="33987">MEGIKRISPQLYVSTLAASCCDAAVQLIAFDPATDFVVQPWLQSQDELNLQYGEVVAGYNLAADVGETVRFYNTDFKVAAKLEKTGMGYDNSVFMSFDTIYKLKDSEIVAQTLPKDNLESIISMLMVDVKDGVTPGVYKIDIQEAYPEDEEIYACTADDFMSGLAAQVKKLTGYGSLLTLFLVISTSLALISIFVITINERKYEFGIFYTLGARKNQVAKIILTEAAIISFVGGILGIVFSFLGITFFHERISINLDIPYLDIGFIQVLPIVLWSMGIALLAGLCAALCSVYMIARKEPYRLIREIE</sequence>
<feature type="domain" description="MacB-like periplasmic core" evidence="9">
    <location>
        <begin position="4"/>
        <end position="135"/>
    </location>
</feature>
<name>A0A4R4FE84_9FIRM</name>
<keyword evidence="5 7" id="KW-0472">Membrane</keyword>
<evidence type="ECO:0000313" key="10">
    <source>
        <dbReference type="EMBL" id="TDA21681.1"/>
    </source>
</evidence>
<evidence type="ECO:0000259" key="8">
    <source>
        <dbReference type="Pfam" id="PF02687"/>
    </source>
</evidence>
<evidence type="ECO:0000256" key="4">
    <source>
        <dbReference type="ARBA" id="ARBA00022989"/>
    </source>
</evidence>
<evidence type="ECO:0000313" key="11">
    <source>
        <dbReference type="Proteomes" id="UP000295710"/>
    </source>
</evidence>
<evidence type="ECO:0000256" key="6">
    <source>
        <dbReference type="ARBA" id="ARBA00038076"/>
    </source>
</evidence>
<comment type="similarity">
    <text evidence="6">Belongs to the ABC-4 integral membrane protein family.</text>
</comment>
<evidence type="ECO:0000256" key="3">
    <source>
        <dbReference type="ARBA" id="ARBA00022692"/>
    </source>
</evidence>
<evidence type="ECO:0000259" key="9">
    <source>
        <dbReference type="Pfam" id="PF12704"/>
    </source>
</evidence>
<accession>A0A4R4FE84</accession>
<dbReference type="EMBL" id="SMMX01000007">
    <property type="protein sequence ID" value="TDA21681.1"/>
    <property type="molecule type" value="Genomic_DNA"/>
</dbReference>
<proteinExistence type="inferred from homology"/>
<dbReference type="Proteomes" id="UP000295710">
    <property type="component" value="Unassembled WGS sequence"/>
</dbReference>
<keyword evidence="2" id="KW-1003">Cell membrane</keyword>
<dbReference type="PROSITE" id="PS51257">
    <property type="entry name" value="PROKAR_LIPOPROTEIN"/>
    <property type="match status" value="1"/>
</dbReference>
<feature type="domain" description="ABC3 transporter permease C-terminal" evidence="8">
    <location>
        <begin position="178"/>
        <end position="299"/>
    </location>
</feature>
<protein>
    <submittedName>
        <fullName evidence="10">ABC transporter permease</fullName>
    </submittedName>
</protein>
<keyword evidence="3 7" id="KW-0812">Transmembrane</keyword>
<keyword evidence="4 7" id="KW-1133">Transmembrane helix</keyword>
<dbReference type="AlphaFoldDB" id="A0A4R4FE84"/>
<evidence type="ECO:0000256" key="2">
    <source>
        <dbReference type="ARBA" id="ARBA00022475"/>
    </source>
</evidence>
<dbReference type="PANTHER" id="PTHR30572">
    <property type="entry name" value="MEMBRANE COMPONENT OF TRANSPORTER-RELATED"/>
    <property type="match status" value="1"/>
</dbReference>
<dbReference type="PANTHER" id="PTHR30572:SF4">
    <property type="entry name" value="ABC TRANSPORTER PERMEASE YTRF"/>
    <property type="match status" value="1"/>
</dbReference>
<dbReference type="GO" id="GO:0005886">
    <property type="term" value="C:plasma membrane"/>
    <property type="evidence" value="ECO:0007669"/>
    <property type="project" value="UniProtKB-SubCell"/>
</dbReference>
<gene>
    <name evidence="10" type="ORF">E1963_10095</name>
</gene>
<dbReference type="GO" id="GO:0022857">
    <property type="term" value="F:transmembrane transporter activity"/>
    <property type="evidence" value="ECO:0007669"/>
    <property type="project" value="TreeGrafter"/>
</dbReference>
<organism evidence="10 11">
    <name type="scientific">Extibacter muris</name>
    <dbReference type="NCBI Taxonomy" id="1796622"/>
    <lineage>
        <taxon>Bacteria</taxon>
        <taxon>Bacillati</taxon>
        <taxon>Bacillota</taxon>
        <taxon>Clostridia</taxon>
        <taxon>Lachnospirales</taxon>
        <taxon>Lachnospiraceae</taxon>
        <taxon>Extibacter</taxon>
    </lineage>
</organism>
<dbReference type="InterPro" id="IPR025857">
    <property type="entry name" value="MacB_PCD"/>
</dbReference>
<dbReference type="InterPro" id="IPR003838">
    <property type="entry name" value="ABC3_permease_C"/>
</dbReference>
<dbReference type="InterPro" id="IPR050250">
    <property type="entry name" value="Macrolide_Exporter_MacB"/>
</dbReference>
<dbReference type="Pfam" id="PF12704">
    <property type="entry name" value="MacB_PCD"/>
    <property type="match status" value="1"/>
</dbReference>
<feature type="transmembrane region" description="Helical" evidence="7">
    <location>
        <begin position="177"/>
        <end position="198"/>
    </location>
</feature>
<reference evidence="10 11" key="1">
    <citation type="journal article" date="2016" name="Nat. Microbiol.">
        <title>The Mouse Intestinal Bacterial Collection (miBC) provides host-specific insight into cultured diversity and functional potential of the gut microbiota.</title>
        <authorList>
            <person name="Lagkouvardos I."/>
            <person name="Pukall R."/>
            <person name="Abt B."/>
            <person name="Foesel B.U."/>
            <person name="Meier-Kolthoff J.P."/>
            <person name="Kumar N."/>
            <person name="Bresciani A."/>
            <person name="Martinez I."/>
            <person name="Just S."/>
            <person name="Ziegler C."/>
            <person name="Brugiroux S."/>
            <person name="Garzetti D."/>
            <person name="Wenning M."/>
            <person name="Bui T.P."/>
            <person name="Wang J."/>
            <person name="Hugenholtz F."/>
            <person name="Plugge C.M."/>
            <person name="Peterson D.A."/>
            <person name="Hornef M.W."/>
            <person name="Baines J.F."/>
            <person name="Smidt H."/>
            <person name="Walter J."/>
            <person name="Kristiansen K."/>
            <person name="Nielsen H.B."/>
            <person name="Haller D."/>
            <person name="Overmann J."/>
            <person name="Stecher B."/>
            <person name="Clavel T."/>
        </authorList>
    </citation>
    <scope>NUCLEOTIDE SEQUENCE [LARGE SCALE GENOMIC DNA]</scope>
    <source>
        <strain evidence="10 11">DSM 28560</strain>
    </source>
</reference>
<comment type="subcellular location">
    <subcellularLocation>
        <location evidence="1">Cell membrane</location>
        <topology evidence="1">Multi-pass membrane protein</topology>
    </subcellularLocation>
</comment>
<feature type="transmembrane region" description="Helical" evidence="7">
    <location>
        <begin position="268"/>
        <end position="295"/>
    </location>
</feature>
<comment type="caution">
    <text evidence="10">The sequence shown here is derived from an EMBL/GenBank/DDBJ whole genome shotgun (WGS) entry which is preliminary data.</text>
</comment>
<feature type="transmembrane region" description="Helical" evidence="7">
    <location>
        <begin position="218"/>
        <end position="248"/>
    </location>
</feature>